<evidence type="ECO:0000259" key="2">
    <source>
        <dbReference type="Pfam" id="PF26107"/>
    </source>
</evidence>
<evidence type="ECO:0000313" key="4">
    <source>
        <dbReference type="EMBL" id="NYZ18765.1"/>
    </source>
</evidence>
<dbReference type="Pfam" id="PF26107">
    <property type="entry name" value="BrxR_CTD"/>
    <property type="match status" value="1"/>
</dbReference>
<dbReference type="Proteomes" id="UP000584642">
    <property type="component" value="Unassembled WGS sequence"/>
</dbReference>
<keyword evidence="5" id="KW-1185">Reference proteome</keyword>
<name>A0ABX2T384_9PROT</name>
<evidence type="ECO:0008006" key="6">
    <source>
        <dbReference type="Google" id="ProtNLM"/>
    </source>
</evidence>
<dbReference type="RefSeq" id="WP_180280481.1">
    <property type="nucleotide sequence ID" value="NZ_JABFDB010000001.1"/>
</dbReference>
<comment type="caution">
    <text evidence="4">The sequence shown here is derived from an EMBL/GenBank/DDBJ whole genome shotgun (WGS) entry which is preliminary data.</text>
</comment>
<dbReference type="PROSITE" id="PS52050">
    <property type="entry name" value="WYL"/>
    <property type="match status" value="1"/>
</dbReference>
<accession>A0ABX2T384</accession>
<organism evidence="4 5">
    <name type="scientific">Azospirillum oleiclasticum</name>
    <dbReference type="NCBI Taxonomy" id="2735135"/>
    <lineage>
        <taxon>Bacteria</taxon>
        <taxon>Pseudomonadati</taxon>
        <taxon>Pseudomonadota</taxon>
        <taxon>Alphaproteobacteria</taxon>
        <taxon>Rhodospirillales</taxon>
        <taxon>Azospirillaceae</taxon>
        <taxon>Azospirillum</taxon>
    </lineage>
</organism>
<dbReference type="InterPro" id="IPR059020">
    <property type="entry name" value="CapW_CTD"/>
</dbReference>
<dbReference type="EMBL" id="JABFDB010000001">
    <property type="protein sequence ID" value="NYZ18765.1"/>
    <property type="molecule type" value="Genomic_DNA"/>
</dbReference>
<reference evidence="4 5" key="1">
    <citation type="submission" date="2020-05" db="EMBL/GenBank/DDBJ databases">
        <title>Azospirillum oleiclasticum sp. nov, a nitrogen-fixing and heavy crude oil-emulsifying bacterium isolated from the crude oil of Yumen Oilfield.</title>
        <authorList>
            <person name="Wu D."/>
            <person name="Cai M."/>
            <person name="Zhang X."/>
        </authorList>
    </citation>
    <scope>NUCLEOTIDE SEQUENCE [LARGE SCALE GENOMIC DNA]</scope>
    <source>
        <strain evidence="4 5">ROY-1-1-2</strain>
    </source>
</reference>
<evidence type="ECO:0000259" key="3">
    <source>
        <dbReference type="Pfam" id="PF26109"/>
    </source>
</evidence>
<feature type="domain" description="WYL" evidence="1">
    <location>
        <begin position="152"/>
        <end position="216"/>
    </location>
</feature>
<proteinExistence type="predicted"/>
<feature type="domain" description="DNA-binding transcriptional repressor CapW winged helix-turn-helix" evidence="3">
    <location>
        <begin position="21"/>
        <end position="107"/>
    </location>
</feature>
<feature type="domain" description="DNA-binding transcriptional repressor CapW C-terminal dimerisation" evidence="2">
    <location>
        <begin position="240"/>
        <end position="308"/>
    </location>
</feature>
<dbReference type="Pfam" id="PF13280">
    <property type="entry name" value="WYL"/>
    <property type="match status" value="1"/>
</dbReference>
<dbReference type="Pfam" id="PF26109">
    <property type="entry name" value="WHD_BrxR"/>
    <property type="match status" value="1"/>
</dbReference>
<evidence type="ECO:0000313" key="5">
    <source>
        <dbReference type="Proteomes" id="UP000584642"/>
    </source>
</evidence>
<dbReference type="InterPro" id="IPR059019">
    <property type="entry name" value="WHD_CapW"/>
</dbReference>
<dbReference type="InterPro" id="IPR026881">
    <property type="entry name" value="WYL_dom"/>
</dbReference>
<gene>
    <name evidence="4" type="ORF">HND93_03505</name>
</gene>
<sequence>MEVQWCKDDAAFQQKVRKWEIRKRLEFIEFLLFWEERLALDDIRRYFSVSAPQAANDVRLYEEVTARFDSGRVVGNVQPRKKGDWVQATADFVPRLIEPDFDDYMSFYDGRWRATWKPRTVADPGGDSGFDRRPVSRIVRVTTIERRGVDAEVVRKLLSAIKEKTSLEVEYLSPDYDRPKLITITPRFLGHDGFRWHVRAFRHQEGGWRDIVLERICKAGKPHREKKASGVTEDQEDRTVSIAVTPHAGLAEHQKQNIAAQYPGMADGIWVGQMKRSFVSYFLKRYQIEEDSIRKSAHQQPLALVDRELVTKQINPDWRVPPGDRLDPLTPLLRQARKRMAVPDSVQDLEIVVNALHRFVSDGEH</sequence>
<evidence type="ECO:0000259" key="1">
    <source>
        <dbReference type="Pfam" id="PF13280"/>
    </source>
</evidence>
<protein>
    <recommendedName>
        <fullName evidence="6">WYL domain-containing protein</fullName>
    </recommendedName>
</protein>